<evidence type="ECO:0000313" key="14">
    <source>
        <dbReference type="EMBL" id="TEB20087.1"/>
    </source>
</evidence>
<evidence type="ECO:0000256" key="7">
    <source>
        <dbReference type="PIRSR" id="PIRSR615500-1"/>
    </source>
</evidence>
<dbReference type="InterPro" id="IPR015500">
    <property type="entry name" value="Peptidase_S8_subtilisin-rel"/>
</dbReference>
<evidence type="ECO:0000259" key="13">
    <source>
        <dbReference type="Pfam" id="PF06280"/>
    </source>
</evidence>
<dbReference type="InterPro" id="IPR023827">
    <property type="entry name" value="Peptidase_S8_Asp-AS"/>
</dbReference>
<dbReference type="InterPro" id="IPR051048">
    <property type="entry name" value="Peptidase_S8/S53_subtilisin"/>
</dbReference>
<evidence type="ECO:0000256" key="6">
    <source>
        <dbReference type="ARBA" id="ARBA00022825"/>
    </source>
</evidence>
<keyword evidence="6 8" id="KW-0720">Serine protease</keyword>
<dbReference type="SUPFAM" id="SSF52743">
    <property type="entry name" value="Subtilisin-like"/>
    <property type="match status" value="1"/>
</dbReference>
<dbReference type="PRINTS" id="PR00723">
    <property type="entry name" value="SUBTILISIN"/>
</dbReference>
<evidence type="ECO:0000256" key="9">
    <source>
        <dbReference type="RuleBase" id="RU003355"/>
    </source>
</evidence>
<dbReference type="STRING" id="71717.A0A4Y7SEN0"/>
<dbReference type="GO" id="GO:0006508">
    <property type="term" value="P:proteolysis"/>
    <property type="evidence" value="ECO:0007669"/>
    <property type="project" value="UniProtKB-KW"/>
</dbReference>
<proteinExistence type="inferred from homology"/>
<keyword evidence="4 10" id="KW-0732">Signal</keyword>
<dbReference type="GO" id="GO:0004252">
    <property type="term" value="F:serine-type endopeptidase activity"/>
    <property type="evidence" value="ECO:0007669"/>
    <property type="project" value="UniProtKB-UniRule"/>
</dbReference>
<dbReference type="Gene3D" id="3.40.50.200">
    <property type="entry name" value="Peptidase S8/S53 domain"/>
    <property type="match status" value="2"/>
</dbReference>
<feature type="chain" id="PRO_5021361493" evidence="10">
    <location>
        <begin position="20"/>
        <end position="902"/>
    </location>
</feature>
<name>A0A4Y7SEN0_COPMI</name>
<gene>
    <name evidence="14" type="ORF">FA13DRAFT_1801391</name>
</gene>
<feature type="active site" description="Charge relay system" evidence="7 8">
    <location>
        <position position="522"/>
    </location>
</feature>
<dbReference type="SUPFAM" id="SSF52025">
    <property type="entry name" value="PA domain"/>
    <property type="match status" value="1"/>
</dbReference>
<feature type="active site" description="Charge relay system" evidence="7 8">
    <location>
        <position position="212"/>
    </location>
</feature>
<dbReference type="Pfam" id="PF06280">
    <property type="entry name" value="fn3_5"/>
    <property type="match status" value="1"/>
</dbReference>
<evidence type="ECO:0000259" key="12">
    <source>
        <dbReference type="Pfam" id="PF02225"/>
    </source>
</evidence>
<keyword evidence="2" id="KW-0964">Secreted</keyword>
<dbReference type="InterPro" id="IPR010435">
    <property type="entry name" value="C5a/SBT2-like_Fn3"/>
</dbReference>
<dbReference type="InterPro" id="IPR022398">
    <property type="entry name" value="Peptidase_S8_His-AS"/>
</dbReference>
<dbReference type="CDD" id="cd07489">
    <property type="entry name" value="Peptidases_S8_5"/>
    <property type="match status" value="1"/>
</dbReference>
<feature type="domain" description="C5a peptidase/Subtilisin-like protease SBT2-like Fn3-like" evidence="13">
    <location>
        <begin position="600"/>
        <end position="711"/>
    </location>
</feature>
<dbReference type="PROSITE" id="PS00138">
    <property type="entry name" value="SUBTILASE_SER"/>
    <property type="match status" value="1"/>
</dbReference>
<sequence>MARALWALIPLSLASAALAILPERLANSQSLPSVPNKFIIEVDELARFNTKRSFTRALDAAYSSIRERDVAIEVNKEFDAAGIFVGASITVADVTTIQNIQGIKSIRPVILVDSPKPAFQKAVTSRDDPAIPAYARSTHVMTGVDKVHAEGLSGNGIRIGVIDTGIDYLHPALGGGFGPGKKVAGGYDFVGDDYTGNNQPVPDDDPLDCQGHGTHVAGIVGANPDNEFDILGVAPNATLYAYRVFGCVGQVQDDILVEAFLLAHAEGNDIITASVGGAAGWTGTTGAVVASRIARAGKIVTIGAGNDGADGAWYTSSPATGIDAIAVASVENTLIPLQTAIVHGAEHDPIVYYSYFPLEVPQELPIYLLSNSTIANDACDPLPASVPDLSTYLVIIRRGTCPFVQKLTNAAAKGAKYALIYDNGSGFNAIEVGTFAGRASLIRAEDGLWLLEQWVAGVPITVSFPQTGGSVDFPLARGGLMSEFSTYGPTNDFYFKPSLAAPGGNILSTVPDNGFAIMSGTSMATPFAAGAGALLLEFKGKSAAVARSARTLFQTTAKLVPVNLADSAPSQTLIHQGAGLINVYDAFHSTTLLSTGELVLNDTANFKPVHTFRVTNSGTARKDYTTSHVPAGTALTFIPGTHFIAPGPVPLSSAGATVAITPATFTLAPGGSREISVRFTAPTGLDASTFPVFSGFIQVTGTSETPVHVSYLGAVGSLENVAILDTTDEVLPFATPVLLDSNGEIQVAATNYTFSPVDYPSLLWRQLFGTPLFRVDLVDTNTTVQSTVQPRSLDNRAVGGDRHYGPVFSFPFRPGKGSGTFAQVQIVGPIIQEEFISRNHERDTNPYYVFDVLDPVFANGTAIPNGQYRLLFRVLKVTGNRNRQEDYETWLSPIVGVQVPSP</sequence>
<dbReference type="Gene3D" id="3.50.30.30">
    <property type="match status" value="1"/>
</dbReference>
<comment type="similarity">
    <text evidence="1 8 9">Belongs to the peptidase S8 family.</text>
</comment>
<evidence type="ECO:0000256" key="10">
    <source>
        <dbReference type="SAM" id="SignalP"/>
    </source>
</evidence>
<organism evidence="14 15">
    <name type="scientific">Coprinellus micaceus</name>
    <name type="common">Glistening ink-cap mushroom</name>
    <name type="synonym">Coprinus micaceus</name>
    <dbReference type="NCBI Taxonomy" id="71717"/>
    <lineage>
        <taxon>Eukaryota</taxon>
        <taxon>Fungi</taxon>
        <taxon>Dikarya</taxon>
        <taxon>Basidiomycota</taxon>
        <taxon>Agaricomycotina</taxon>
        <taxon>Agaricomycetes</taxon>
        <taxon>Agaricomycetidae</taxon>
        <taxon>Agaricales</taxon>
        <taxon>Agaricineae</taxon>
        <taxon>Psathyrellaceae</taxon>
        <taxon>Coprinellus</taxon>
    </lineage>
</organism>
<evidence type="ECO:0000259" key="11">
    <source>
        <dbReference type="Pfam" id="PF00082"/>
    </source>
</evidence>
<dbReference type="InterPro" id="IPR003137">
    <property type="entry name" value="PA_domain"/>
</dbReference>
<feature type="active site" description="Charge relay system" evidence="7 8">
    <location>
        <position position="163"/>
    </location>
</feature>
<dbReference type="InterPro" id="IPR046450">
    <property type="entry name" value="PA_dom_sf"/>
</dbReference>
<keyword evidence="5 8" id="KW-0378">Hydrolase</keyword>
<dbReference type="GO" id="GO:0016020">
    <property type="term" value="C:membrane"/>
    <property type="evidence" value="ECO:0007669"/>
    <property type="project" value="InterPro"/>
</dbReference>
<feature type="signal peptide" evidence="10">
    <location>
        <begin position="1"/>
        <end position="19"/>
    </location>
</feature>
<dbReference type="EMBL" id="QPFP01000156">
    <property type="protein sequence ID" value="TEB20087.1"/>
    <property type="molecule type" value="Genomic_DNA"/>
</dbReference>
<evidence type="ECO:0000256" key="5">
    <source>
        <dbReference type="ARBA" id="ARBA00022801"/>
    </source>
</evidence>
<dbReference type="InterPro" id="IPR000209">
    <property type="entry name" value="Peptidase_S8/S53_dom"/>
</dbReference>
<dbReference type="AlphaFoldDB" id="A0A4Y7SEN0"/>
<evidence type="ECO:0000313" key="15">
    <source>
        <dbReference type="Proteomes" id="UP000298030"/>
    </source>
</evidence>
<feature type="domain" description="Peptidase S8/S53" evidence="11">
    <location>
        <begin position="154"/>
        <end position="565"/>
    </location>
</feature>
<dbReference type="InterPro" id="IPR023828">
    <property type="entry name" value="Peptidase_S8_Ser-AS"/>
</dbReference>
<evidence type="ECO:0000256" key="2">
    <source>
        <dbReference type="ARBA" id="ARBA00022525"/>
    </source>
</evidence>
<protein>
    <submittedName>
        <fullName evidence="14">Subtilisin-like protease</fullName>
    </submittedName>
</protein>
<evidence type="ECO:0000256" key="1">
    <source>
        <dbReference type="ARBA" id="ARBA00011073"/>
    </source>
</evidence>
<dbReference type="Pfam" id="PF00082">
    <property type="entry name" value="Peptidase_S8"/>
    <property type="match status" value="1"/>
</dbReference>
<comment type="caution">
    <text evidence="14">The sequence shown here is derived from an EMBL/GenBank/DDBJ whole genome shotgun (WGS) entry which is preliminary data.</text>
</comment>
<dbReference type="InterPro" id="IPR034187">
    <property type="entry name" value="Peptidases_S8_5"/>
</dbReference>
<keyword evidence="15" id="KW-1185">Reference proteome</keyword>
<dbReference type="Proteomes" id="UP000298030">
    <property type="component" value="Unassembled WGS sequence"/>
</dbReference>
<dbReference type="Pfam" id="PF02225">
    <property type="entry name" value="PA"/>
    <property type="match status" value="1"/>
</dbReference>
<reference evidence="14 15" key="1">
    <citation type="journal article" date="2019" name="Nat. Ecol. Evol.">
        <title>Megaphylogeny resolves global patterns of mushroom evolution.</title>
        <authorList>
            <person name="Varga T."/>
            <person name="Krizsan K."/>
            <person name="Foldi C."/>
            <person name="Dima B."/>
            <person name="Sanchez-Garcia M."/>
            <person name="Sanchez-Ramirez S."/>
            <person name="Szollosi G.J."/>
            <person name="Szarkandi J.G."/>
            <person name="Papp V."/>
            <person name="Albert L."/>
            <person name="Andreopoulos W."/>
            <person name="Angelini C."/>
            <person name="Antonin V."/>
            <person name="Barry K.W."/>
            <person name="Bougher N.L."/>
            <person name="Buchanan P."/>
            <person name="Buyck B."/>
            <person name="Bense V."/>
            <person name="Catcheside P."/>
            <person name="Chovatia M."/>
            <person name="Cooper J."/>
            <person name="Damon W."/>
            <person name="Desjardin D."/>
            <person name="Finy P."/>
            <person name="Geml J."/>
            <person name="Haridas S."/>
            <person name="Hughes K."/>
            <person name="Justo A."/>
            <person name="Karasinski D."/>
            <person name="Kautmanova I."/>
            <person name="Kiss B."/>
            <person name="Kocsube S."/>
            <person name="Kotiranta H."/>
            <person name="LaButti K.M."/>
            <person name="Lechner B.E."/>
            <person name="Liimatainen K."/>
            <person name="Lipzen A."/>
            <person name="Lukacs Z."/>
            <person name="Mihaltcheva S."/>
            <person name="Morgado L.N."/>
            <person name="Niskanen T."/>
            <person name="Noordeloos M.E."/>
            <person name="Ohm R.A."/>
            <person name="Ortiz-Santana B."/>
            <person name="Ovrebo C."/>
            <person name="Racz N."/>
            <person name="Riley R."/>
            <person name="Savchenko A."/>
            <person name="Shiryaev A."/>
            <person name="Soop K."/>
            <person name="Spirin V."/>
            <person name="Szebenyi C."/>
            <person name="Tomsovsky M."/>
            <person name="Tulloss R.E."/>
            <person name="Uehling J."/>
            <person name="Grigoriev I.V."/>
            <person name="Vagvolgyi C."/>
            <person name="Papp T."/>
            <person name="Martin F.M."/>
            <person name="Miettinen O."/>
            <person name="Hibbett D.S."/>
            <person name="Nagy L.G."/>
        </authorList>
    </citation>
    <scope>NUCLEOTIDE SEQUENCE [LARGE SCALE GENOMIC DNA]</scope>
    <source>
        <strain evidence="14 15">FP101781</strain>
    </source>
</reference>
<evidence type="ECO:0000256" key="4">
    <source>
        <dbReference type="ARBA" id="ARBA00022729"/>
    </source>
</evidence>
<dbReference type="PROSITE" id="PS00136">
    <property type="entry name" value="SUBTILASE_ASP"/>
    <property type="match status" value="1"/>
</dbReference>
<feature type="domain" description="PA" evidence="12">
    <location>
        <begin position="375"/>
        <end position="428"/>
    </location>
</feature>
<evidence type="ECO:0000256" key="8">
    <source>
        <dbReference type="PROSITE-ProRule" id="PRU01240"/>
    </source>
</evidence>
<dbReference type="OrthoDB" id="206201at2759"/>
<dbReference type="PANTHER" id="PTHR43399">
    <property type="entry name" value="SUBTILISIN-RELATED"/>
    <property type="match status" value="1"/>
</dbReference>
<dbReference type="PROSITE" id="PS51892">
    <property type="entry name" value="SUBTILASE"/>
    <property type="match status" value="1"/>
</dbReference>
<dbReference type="InterPro" id="IPR036852">
    <property type="entry name" value="Peptidase_S8/S53_dom_sf"/>
</dbReference>
<evidence type="ECO:0000256" key="3">
    <source>
        <dbReference type="ARBA" id="ARBA00022670"/>
    </source>
</evidence>
<dbReference type="PANTHER" id="PTHR43399:SF4">
    <property type="entry name" value="CELL WALL-ASSOCIATED PROTEASE"/>
    <property type="match status" value="1"/>
</dbReference>
<dbReference type="PROSITE" id="PS00137">
    <property type="entry name" value="SUBTILASE_HIS"/>
    <property type="match status" value="1"/>
</dbReference>
<keyword evidence="3 8" id="KW-0645">Protease</keyword>
<accession>A0A4Y7SEN0</accession>
<dbReference type="CDD" id="cd02124">
    <property type="entry name" value="PA_PoS1_like"/>
    <property type="match status" value="1"/>
</dbReference>